<dbReference type="AlphaFoldDB" id="A0A226E550"/>
<keyword evidence="1" id="KW-0812">Transmembrane</keyword>
<keyword evidence="1" id="KW-0472">Membrane</keyword>
<dbReference type="Proteomes" id="UP000198287">
    <property type="component" value="Unassembled WGS sequence"/>
</dbReference>
<dbReference type="OrthoDB" id="5985073at2759"/>
<gene>
    <name evidence="2" type="ORF">Fcan01_12169</name>
</gene>
<evidence type="ECO:0000313" key="3">
    <source>
        <dbReference type="Proteomes" id="UP000198287"/>
    </source>
</evidence>
<evidence type="ECO:0000313" key="2">
    <source>
        <dbReference type="EMBL" id="OXA52559.1"/>
    </source>
</evidence>
<feature type="transmembrane region" description="Helical" evidence="1">
    <location>
        <begin position="37"/>
        <end position="59"/>
    </location>
</feature>
<keyword evidence="3" id="KW-1185">Reference proteome</keyword>
<comment type="caution">
    <text evidence="2">The sequence shown here is derived from an EMBL/GenBank/DDBJ whole genome shotgun (WGS) entry which is preliminary data.</text>
</comment>
<dbReference type="EMBL" id="LNIX01000006">
    <property type="protein sequence ID" value="OXA52559.1"/>
    <property type="molecule type" value="Genomic_DNA"/>
</dbReference>
<proteinExistence type="predicted"/>
<organism evidence="2 3">
    <name type="scientific">Folsomia candida</name>
    <name type="common">Springtail</name>
    <dbReference type="NCBI Taxonomy" id="158441"/>
    <lineage>
        <taxon>Eukaryota</taxon>
        <taxon>Metazoa</taxon>
        <taxon>Ecdysozoa</taxon>
        <taxon>Arthropoda</taxon>
        <taxon>Hexapoda</taxon>
        <taxon>Collembola</taxon>
        <taxon>Entomobryomorpha</taxon>
        <taxon>Isotomoidea</taxon>
        <taxon>Isotomidae</taxon>
        <taxon>Proisotominae</taxon>
        <taxon>Folsomia</taxon>
    </lineage>
</organism>
<keyword evidence="1" id="KW-1133">Transmembrane helix</keyword>
<name>A0A226E550_FOLCA</name>
<evidence type="ECO:0000256" key="1">
    <source>
        <dbReference type="SAM" id="Phobius"/>
    </source>
</evidence>
<accession>A0A226E550</accession>
<reference evidence="2 3" key="1">
    <citation type="submission" date="2015-12" db="EMBL/GenBank/DDBJ databases">
        <title>The genome of Folsomia candida.</title>
        <authorList>
            <person name="Faddeeva A."/>
            <person name="Derks M.F."/>
            <person name="Anvar Y."/>
            <person name="Smit S."/>
            <person name="Van Straalen N."/>
            <person name="Roelofs D."/>
        </authorList>
    </citation>
    <scope>NUCLEOTIDE SEQUENCE [LARGE SCALE GENOMIC DNA]</scope>
    <source>
        <strain evidence="2 3">VU population</strain>
        <tissue evidence="2">Whole body</tissue>
    </source>
</reference>
<protein>
    <submittedName>
        <fullName evidence="2">Uncharacterized protein</fullName>
    </submittedName>
</protein>
<sequence>MTKLFSPRRLYCCCCCCCGGTSHTHHHQHRHVWRKTVVFGVFVFSLYFALLSFVSFLAVSNHQGGLGRAGNGGGVGMGGSRGPSAYLSPHQLTLKVWDGWWGWVKKDRTTTSWDPGGTPWVLFAFKYSCHGGIHTTQDPIVLRNTAAPATSHNSL</sequence>